<dbReference type="InterPro" id="IPR000362">
    <property type="entry name" value="Fumarate_lyase_fam"/>
</dbReference>
<evidence type="ECO:0000259" key="14">
    <source>
        <dbReference type="SMART" id="SM00998"/>
    </source>
</evidence>
<sequence>MIERYTRPAMGRLWTLEHKYATWLEVELLALEAWEELGTVPRGTAARIRQRARIDVERILAIERRVHHDVIAFTTAIAEQVGDDARWVHYGLTSSDVVDTALAVNLVQAVDLLLAEVRTLREVVGEQARRHKDTVMVGRTHGVHAEPITFGVKLALWYAELGRGLERLARARRAVAVGKVSGAVGTFAHVDPRVEAYVCRRLGLEPETVSSQIVARDRHAELLAALAILAGTYDKMAIEIRHLQRTEVREVEEPFRAGQKGSSAMPHKRNPEKCERISGLARVIRGYLVSALENQALWHERDISHSSVERIVLPDALILADYMTALLTEIVRDLHVYPAAMAANLERTGGLIFSQRVLLALVERGLRREEAYALVQELAMRGWQGERPFRQLVAEDPRVRAVLSPSEIEALFDPKPYLRHVDFIFRRAGLLPDGGGGAAPRPGGAGATGGAATGPGGEAAAGDGPGQGPAGGDGGGATGDG</sequence>
<dbReference type="GO" id="GO:0016829">
    <property type="term" value="F:lyase activity"/>
    <property type="evidence" value="ECO:0007669"/>
    <property type="project" value="UniProtKB-KW"/>
</dbReference>
<comment type="similarity">
    <text evidence="3 12">Belongs to the lyase 1 family. Adenylosuccinate lyase subfamily.</text>
</comment>
<evidence type="ECO:0000256" key="4">
    <source>
        <dbReference type="ARBA" id="ARBA00012339"/>
    </source>
</evidence>
<comment type="catalytic activity">
    <reaction evidence="10">
        <text>N(6)-(1,2-dicarboxyethyl)-AMP = fumarate + AMP</text>
        <dbReference type="Rhea" id="RHEA:16853"/>
        <dbReference type="ChEBI" id="CHEBI:29806"/>
        <dbReference type="ChEBI" id="CHEBI:57567"/>
        <dbReference type="ChEBI" id="CHEBI:456215"/>
        <dbReference type="EC" id="4.3.2.2"/>
    </reaction>
    <physiologicalReaction direction="left-to-right" evidence="10">
        <dbReference type="Rhea" id="RHEA:16854"/>
    </physiologicalReaction>
</comment>
<evidence type="ECO:0000256" key="10">
    <source>
        <dbReference type="ARBA" id="ARBA00049115"/>
    </source>
</evidence>
<evidence type="ECO:0000256" key="13">
    <source>
        <dbReference type="SAM" id="MobiDB-lite"/>
    </source>
</evidence>
<reference evidence="15 16" key="1">
    <citation type="submission" date="2023-08" db="EMBL/GenBank/DDBJ databases">
        <title>Genome sequence of Thermaerobacter compostii strain Ins1, a spore-forming filamentous bacterium isolated from a deep geothermal reservoir.</title>
        <authorList>
            <person name="Bregnard D."/>
            <person name="Gonzalez D."/>
            <person name="Junier P."/>
        </authorList>
    </citation>
    <scope>NUCLEOTIDE SEQUENCE [LARGE SCALE GENOMIC DNA]</scope>
    <source>
        <strain evidence="15 16">Ins1</strain>
    </source>
</reference>
<dbReference type="PRINTS" id="PR00145">
    <property type="entry name" value="ARGSUCLYASE"/>
</dbReference>
<dbReference type="Gene3D" id="1.10.275.10">
    <property type="entry name" value="Fumarase/aspartase (N-terminal domain)"/>
    <property type="match status" value="1"/>
</dbReference>
<dbReference type="InterPro" id="IPR019468">
    <property type="entry name" value="AdenyloSucc_lyase_C"/>
</dbReference>
<feature type="domain" description="Adenylosuccinate lyase C-terminal" evidence="14">
    <location>
        <begin position="349"/>
        <end position="429"/>
    </location>
</feature>
<dbReference type="SMART" id="SM00998">
    <property type="entry name" value="ADSL_C"/>
    <property type="match status" value="1"/>
</dbReference>
<evidence type="ECO:0000256" key="11">
    <source>
        <dbReference type="NCBIfam" id="TIGR00928"/>
    </source>
</evidence>
<dbReference type="Pfam" id="PF10397">
    <property type="entry name" value="ADSL_C"/>
    <property type="match status" value="1"/>
</dbReference>
<dbReference type="SUPFAM" id="SSF48557">
    <property type="entry name" value="L-aspartase-like"/>
    <property type="match status" value="1"/>
</dbReference>
<dbReference type="PROSITE" id="PS00163">
    <property type="entry name" value="FUMARATE_LYASES"/>
    <property type="match status" value="1"/>
</dbReference>
<dbReference type="Pfam" id="PF00206">
    <property type="entry name" value="Lyase_1"/>
    <property type="match status" value="1"/>
</dbReference>
<name>A0ABZ0QN31_9FIRM</name>
<keyword evidence="16" id="KW-1185">Reference proteome</keyword>
<dbReference type="NCBIfam" id="TIGR00928">
    <property type="entry name" value="purB"/>
    <property type="match status" value="1"/>
</dbReference>
<comment type="pathway">
    <text evidence="1 12">Purine metabolism; IMP biosynthesis via de novo pathway; 5-amino-1-(5-phospho-D-ribosyl)imidazole-4-carboxamide from 5-amino-1-(5-phospho-D-ribosyl)imidazole-4-carboxylate: step 2/2.</text>
</comment>
<feature type="region of interest" description="Disordered" evidence="13">
    <location>
        <begin position="252"/>
        <end position="271"/>
    </location>
</feature>
<dbReference type="Proteomes" id="UP001304683">
    <property type="component" value="Chromosome"/>
</dbReference>
<protein>
    <recommendedName>
        <fullName evidence="5 11">Adenylosuccinate lyase</fullName>
        <shortName evidence="12">ASL</shortName>
        <ecNumber evidence="4 11">4.3.2.2</ecNumber>
    </recommendedName>
    <alternativeName>
        <fullName evidence="9 12">Adenylosuccinase</fullName>
    </alternativeName>
</protein>
<evidence type="ECO:0000256" key="12">
    <source>
        <dbReference type="RuleBase" id="RU361172"/>
    </source>
</evidence>
<gene>
    <name evidence="15" type="primary">purB</name>
    <name evidence="15" type="ORF">Q5761_07315</name>
</gene>
<dbReference type="InterPro" id="IPR022761">
    <property type="entry name" value="Fumarate_lyase_N"/>
</dbReference>
<comment type="catalytic activity">
    <reaction evidence="8">
        <text>(2S)-2-[5-amino-1-(5-phospho-beta-D-ribosyl)imidazole-4-carboxamido]succinate = 5-amino-1-(5-phospho-beta-D-ribosyl)imidazole-4-carboxamide + fumarate</text>
        <dbReference type="Rhea" id="RHEA:23920"/>
        <dbReference type="ChEBI" id="CHEBI:29806"/>
        <dbReference type="ChEBI" id="CHEBI:58443"/>
        <dbReference type="ChEBI" id="CHEBI:58475"/>
        <dbReference type="EC" id="4.3.2.2"/>
    </reaction>
    <physiologicalReaction direction="left-to-right" evidence="8">
        <dbReference type="Rhea" id="RHEA:23921"/>
    </physiologicalReaction>
</comment>
<evidence type="ECO:0000256" key="1">
    <source>
        <dbReference type="ARBA" id="ARBA00004706"/>
    </source>
</evidence>
<comment type="pathway">
    <text evidence="2 12">Purine metabolism; AMP biosynthesis via de novo pathway; AMP from IMP: step 2/2.</text>
</comment>
<accession>A0ABZ0QN31</accession>
<keyword evidence="7 12" id="KW-0456">Lyase</keyword>
<dbReference type="InterPro" id="IPR004769">
    <property type="entry name" value="Pur_lyase"/>
</dbReference>
<dbReference type="Gene3D" id="1.20.200.10">
    <property type="entry name" value="Fumarase/aspartase (Central domain)"/>
    <property type="match status" value="1"/>
</dbReference>
<evidence type="ECO:0000256" key="6">
    <source>
        <dbReference type="ARBA" id="ARBA00022605"/>
    </source>
</evidence>
<dbReference type="PANTHER" id="PTHR43172">
    <property type="entry name" value="ADENYLOSUCCINATE LYASE"/>
    <property type="match status" value="1"/>
</dbReference>
<proteinExistence type="inferred from homology"/>
<evidence type="ECO:0000256" key="8">
    <source>
        <dbReference type="ARBA" id="ARBA00024477"/>
    </source>
</evidence>
<evidence type="ECO:0000313" key="16">
    <source>
        <dbReference type="Proteomes" id="UP001304683"/>
    </source>
</evidence>
<keyword evidence="12" id="KW-0658">Purine biosynthesis</keyword>
<evidence type="ECO:0000256" key="5">
    <source>
        <dbReference type="ARBA" id="ARBA00017058"/>
    </source>
</evidence>
<dbReference type="InterPro" id="IPR020557">
    <property type="entry name" value="Fumarate_lyase_CS"/>
</dbReference>
<dbReference type="PRINTS" id="PR00149">
    <property type="entry name" value="FUMRATELYASE"/>
</dbReference>
<dbReference type="EMBL" id="CP132508">
    <property type="protein sequence ID" value="WPD18197.1"/>
    <property type="molecule type" value="Genomic_DNA"/>
</dbReference>
<evidence type="ECO:0000256" key="3">
    <source>
        <dbReference type="ARBA" id="ARBA00008273"/>
    </source>
</evidence>
<organism evidence="15 16">
    <name type="scientific">Thermaerobacter composti</name>
    <dbReference type="NCBI Taxonomy" id="554949"/>
    <lineage>
        <taxon>Bacteria</taxon>
        <taxon>Bacillati</taxon>
        <taxon>Bacillota</taxon>
        <taxon>Clostridia</taxon>
        <taxon>Eubacteriales</taxon>
        <taxon>Clostridiales Family XVII. Incertae Sedis</taxon>
        <taxon>Thermaerobacter</taxon>
    </lineage>
</organism>
<evidence type="ECO:0000313" key="15">
    <source>
        <dbReference type="EMBL" id="WPD18197.1"/>
    </source>
</evidence>
<dbReference type="PANTHER" id="PTHR43172:SF1">
    <property type="entry name" value="ADENYLOSUCCINATE LYASE"/>
    <property type="match status" value="1"/>
</dbReference>
<dbReference type="InterPro" id="IPR008948">
    <property type="entry name" value="L-Aspartase-like"/>
</dbReference>
<evidence type="ECO:0000256" key="2">
    <source>
        <dbReference type="ARBA" id="ARBA00004734"/>
    </source>
</evidence>
<dbReference type="CDD" id="cd01360">
    <property type="entry name" value="Adenylsuccinate_lyase_1"/>
    <property type="match status" value="1"/>
</dbReference>
<dbReference type="InterPro" id="IPR024083">
    <property type="entry name" value="Fumarase/histidase_N"/>
</dbReference>
<evidence type="ECO:0000256" key="7">
    <source>
        <dbReference type="ARBA" id="ARBA00023239"/>
    </source>
</evidence>
<dbReference type="Gene3D" id="1.10.40.30">
    <property type="entry name" value="Fumarase/aspartase (C-terminal domain)"/>
    <property type="match status" value="1"/>
</dbReference>
<evidence type="ECO:0000256" key="9">
    <source>
        <dbReference type="ARBA" id="ARBA00030717"/>
    </source>
</evidence>
<dbReference type="EC" id="4.3.2.2" evidence="4 11"/>
<keyword evidence="6" id="KW-0028">Amino-acid biosynthesis</keyword>
<feature type="region of interest" description="Disordered" evidence="13">
    <location>
        <begin position="435"/>
        <end position="481"/>
    </location>
</feature>
<dbReference type="RefSeq" id="WP_318750053.1">
    <property type="nucleotide sequence ID" value="NZ_CP132508.1"/>
</dbReference>